<organism evidence="2 3">
    <name type="scientific">Parthenolecanium corni</name>
    <dbReference type="NCBI Taxonomy" id="536013"/>
    <lineage>
        <taxon>Eukaryota</taxon>
        <taxon>Metazoa</taxon>
        <taxon>Ecdysozoa</taxon>
        <taxon>Arthropoda</taxon>
        <taxon>Hexapoda</taxon>
        <taxon>Insecta</taxon>
        <taxon>Pterygota</taxon>
        <taxon>Neoptera</taxon>
        <taxon>Paraneoptera</taxon>
        <taxon>Hemiptera</taxon>
        <taxon>Sternorrhyncha</taxon>
        <taxon>Coccoidea</taxon>
        <taxon>Coccidae</taxon>
        <taxon>Parthenolecanium</taxon>
    </lineage>
</organism>
<evidence type="ECO:0000313" key="2">
    <source>
        <dbReference type="EMBL" id="KAK7575442.1"/>
    </source>
</evidence>
<reference evidence="2 3" key="1">
    <citation type="submission" date="2024-03" db="EMBL/GenBank/DDBJ databases">
        <title>Adaptation during the transition from Ophiocordyceps entomopathogen to insect associate is accompanied by gene loss and intensified selection.</title>
        <authorList>
            <person name="Ward C.M."/>
            <person name="Onetto C.A."/>
            <person name="Borneman A.R."/>
        </authorList>
    </citation>
    <scope>NUCLEOTIDE SEQUENCE [LARGE SCALE GENOMIC DNA]</scope>
    <source>
        <strain evidence="2">AWRI1</strain>
        <tissue evidence="2">Single Adult Female</tissue>
    </source>
</reference>
<protein>
    <submittedName>
        <fullName evidence="2">Uncharacterized protein</fullName>
    </submittedName>
</protein>
<dbReference type="AlphaFoldDB" id="A0AAN9TJ85"/>
<accession>A0AAN9TJ85</accession>
<evidence type="ECO:0000256" key="1">
    <source>
        <dbReference type="SAM" id="MobiDB-lite"/>
    </source>
</evidence>
<comment type="caution">
    <text evidence="2">The sequence shown here is derived from an EMBL/GenBank/DDBJ whole genome shotgun (WGS) entry which is preliminary data.</text>
</comment>
<gene>
    <name evidence="2" type="ORF">V9T40_011728</name>
</gene>
<dbReference type="Proteomes" id="UP001367676">
    <property type="component" value="Unassembled WGS sequence"/>
</dbReference>
<proteinExistence type="predicted"/>
<keyword evidence="3" id="KW-1185">Reference proteome</keyword>
<feature type="compositionally biased region" description="Basic residues" evidence="1">
    <location>
        <begin position="230"/>
        <end position="240"/>
    </location>
</feature>
<sequence length="323" mass="36210">MRYRSMQPVIPPLRYGTFNLQNDDHVSQKGLEARRNWSACTSSCGSDKFCARDRRYREEEPEPEPEPGPATATVLSLAVRRPNGRPRSDANLRNIRVAGGRRRGRGHWLAVAEAKAAAGTRARFAKQTVRRSHSEDVRIVNGAGYEGYEYVYWNAAAVRTTRTRDGQSGVREGETKREKQMEKWTRVREYAKNAAAADEKDWRKCGAERDCRDACGSEYARRVTGGSGGRRSRSCRRRRPTTPNSHPSAPSRIFPLTLEACTTRTNRWQPPLATATTGSRRSRRKTRSQPTNGGPVPPLFGRLLATLVAPPPKSGQRFDASNK</sequence>
<dbReference type="EMBL" id="JBBCAQ010000036">
    <property type="protein sequence ID" value="KAK7575442.1"/>
    <property type="molecule type" value="Genomic_DNA"/>
</dbReference>
<evidence type="ECO:0000313" key="3">
    <source>
        <dbReference type="Proteomes" id="UP001367676"/>
    </source>
</evidence>
<name>A0AAN9TJ85_9HEMI</name>
<feature type="region of interest" description="Disordered" evidence="1">
    <location>
        <begin position="220"/>
        <end position="300"/>
    </location>
</feature>